<evidence type="ECO:0000313" key="4">
    <source>
        <dbReference type="Proteomes" id="UP000705867"/>
    </source>
</evidence>
<evidence type="ECO:0000259" key="2">
    <source>
        <dbReference type="Pfam" id="PF22751"/>
    </source>
</evidence>
<evidence type="ECO:0000256" key="1">
    <source>
        <dbReference type="SAM" id="MobiDB-lite"/>
    </source>
</evidence>
<evidence type="ECO:0000313" key="3">
    <source>
        <dbReference type="EMBL" id="MBZ0158491.1"/>
    </source>
</evidence>
<reference evidence="3" key="2">
    <citation type="submission" date="2021-08" db="EMBL/GenBank/DDBJ databases">
        <authorList>
            <person name="Dalcin Martins P."/>
        </authorList>
    </citation>
    <scope>NUCLEOTIDE SEQUENCE</scope>
    <source>
        <strain evidence="3">MAG_39</strain>
    </source>
</reference>
<feature type="region of interest" description="Disordered" evidence="1">
    <location>
        <begin position="114"/>
        <end position="148"/>
    </location>
</feature>
<dbReference type="Proteomes" id="UP000705867">
    <property type="component" value="Unassembled WGS sequence"/>
</dbReference>
<proteinExistence type="predicted"/>
<comment type="caution">
    <text evidence="3">The sequence shown here is derived from an EMBL/GenBank/DDBJ whole genome shotgun (WGS) entry which is preliminary data.</text>
</comment>
<organism evidence="3 4">
    <name type="scientific">Candidatus Nitrobium versatile</name>
    <dbReference type="NCBI Taxonomy" id="2884831"/>
    <lineage>
        <taxon>Bacteria</taxon>
        <taxon>Pseudomonadati</taxon>
        <taxon>Nitrospirota</taxon>
        <taxon>Nitrospiria</taxon>
        <taxon>Nitrospirales</taxon>
        <taxon>Nitrospiraceae</taxon>
        <taxon>Candidatus Nitrobium</taxon>
    </lineage>
</organism>
<dbReference type="EMBL" id="JAIOIV010000156">
    <property type="protein sequence ID" value="MBZ0158491.1"/>
    <property type="molecule type" value="Genomic_DNA"/>
</dbReference>
<accession>A0A953M3Y7</accession>
<dbReference type="InterPro" id="IPR054495">
    <property type="entry name" value="DUF488-N3a"/>
</dbReference>
<feature type="compositionally biased region" description="Polar residues" evidence="1">
    <location>
        <begin position="126"/>
        <end position="148"/>
    </location>
</feature>
<gene>
    <name evidence="3" type="ORF">K8I29_20020</name>
</gene>
<protein>
    <submittedName>
        <fullName evidence="3">DUF488 domain-containing protein</fullName>
    </submittedName>
</protein>
<reference evidence="3" key="1">
    <citation type="journal article" date="2021" name="bioRxiv">
        <title>Unraveling nitrogen, sulfur and carbon metabolic pathways and microbial community transcriptional responses to substrate deprivation and toxicity stresses in a bioreactor mimicking anoxic brackish coastal sediment conditions.</title>
        <authorList>
            <person name="Martins P.D."/>
            <person name="Echeveste M.J."/>
            <person name="Arshad A."/>
            <person name="Kurth J."/>
            <person name="Ouboter H."/>
            <person name="Jetten M.S.M."/>
            <person name="Welte C.U."/>
        </authorList>
    </citation>
    <scope>NUCLEOTIDE SEQUENCE</scope>
    <source>
        <strain evidence="3">MAG_39</strain>
    </source>
</reference>
<sequence>MHLFTAQIGKYRGPDAFDVTVKSGNPAFAPTWDLVRAWKSGKIDWDIYTQRYRQLMLQSYRKDPGLWHELLHRGIVTLLCYCRAGEQCHRYLLANFLRKLGEREGVVVVLEGERTPQTGVREKGTKSSGKLQQSAPPQTSLFQTAHPE</sequence>
<dbReference type="Pfam" id="PF22751">
    <property type="entry name" value="DUF488-N3a"/>
    <property type="match status" value="1"/>
</dbReference>
<dbReference type="AlphaFoldDB" id="A0A953M3Y7"/>
<name>A0A953M3Y7_9BACT</name>
<feature type="domain" description="DUF488" evidence="2">
    <location>
        <begin position="26"/>
        <end position="99"/>
    </location>
</feature>